<name>T5LDV8_9HELI</name>
<comment type="caution">
    <text evidence="1">The sequence shown here is derived from an EMBL/GenBank/DDBJ whole genome shotgun (WGS) entry which is preliminary data.</text>
</comment>
<gene>
    <name evidence="1" type="ORF">HRAG_02514</name>
</gene>
<proteinExistence type="predicted"/>
<evidence type="ECO:0000313" key="2">
    <source>
        <dbReference type="Proteomes" id="UP000005085"/>
    </source>
</evidence>
<sequence length="44" mass="4561">MNHDSNNPNTAGITIGLPNSSNKGFDIKAGITLGLDGISITLDY</sequence>
<dbReference type="RefSeq" id="WP_020995577.1">
    <property type="nucleotide sequence ID" value="NZ_KI392034.1"/>
</dbReference>
<dbReference type="AlphaFoldDB" id="T5LDV8"/>
<keyword evidence="2" id="KW-1185">Reference proteome</keyword>
<protein>
    <submittedName>
        <fullName evidence="1">Uncharacterized protein</fullName>
    </submittedName>
</protein>
<organism evidence="1 2">
    <name type="scientific">Helicobacter bilis ATCC 43879</name>
    <dbReference type="NCBI Taxonomy" id="613026"/>
    <lineage>
        <taxon>Bacteria</taxon>
        <taxon>Pseudomonadati</taxon>
        <taxon>Campylobacterota</taxon>
        <taxon>Epsilonproteobacteria</taxon>
        <taxon>Campylobacterales</taxon>
        <taxon>Helicobacteraceae</taxon>
        <taxon>Helicobacter</taxon>
    </lineage>
</organism>
<dbReference type="EMBL" id="ACDN02000017">
    <property type="protein sequence ID" value="EQM94768.1"/>
    <property type="molecule type" value="Genomic_DNA"/>
</dbReference>
<evidence type="ECO:0000313" key="1">
    <source>
        <dbReference type="EMBL" id="EQM94768.1"/>
    </source>
</evidence>
<dbReference type="Proteomes" id="UP000005085">
    <property type="component" value="Unassembled WGS sequence"/>
</dbReference>
<reference evidence="1 2" key="1">
    <citation type="journal article" date="2014" name="Genome Announc.">
        <title>Draft genome sequences of six enterohepatic helicobacter species isolated from humans and one from rhesus macaques.</title>
        <authorList>
            <person name="Shen Z."/>
            <person name="Sheh A."/>
            <person name="Young S.K."/>
            <person name="Abouelliel A."/>
            <person name="Ward D.V."/>
            <person name="Earl A.M."/>
            <person name="Fox J.G."/>
        </authorList>
    </citation>
    <scope>NUCLEOTIDE SEQUENCE [LARGE SCALE GENOMIC DNA]</scope>
    <source>
        <strain evidence="1 2">ATCC 43879</strain>
    </source>
</reference>
<accession>T5LDV8</accession>
<dbReference type="HOGENOM" id="CLU_3217029_0_0_7"/>